<keyword evidence="5" id="KW-0206">Cytoskeleton</keyword>
<dbReference type="VEuPathDB" id="AmoebaDB:EIN_465500"/>
<organism evidence="8 9">
    <name type="scientific">Entamoeba invadens IP1</name>
    <dbReference type="NCBI Taxonomy" id="370355"/>
    <lineage>
        <taxon>Eukaryota</taxon>
        <taxon>Amoebozoa</taxon>
        <taxon>Evosea</taxon>
        <taxon>Archamoebae</taxon>
        <taxon>Mastigamoebida</taxon>
        <taxon>Entamoebidae</taxon>
        <taxon>Entamoeba</taxon>
    </lineage>
</organism>
<dbReference type="EMBL" id="KB207056">
    <property type="protein sequence ID" value="ELP85522.1"/>
    <property type="molecule type" value="Genomic_DNA"/>
</dbReference>
<dbReference type="AlphaFoldDB" id="A0A0A1TZ91"/>
<dbReference type="GO" id="GO:0005938">
    <property type="term" value="C:cell cortex"/>
    <property type="evidence" value="ECO:0007669"/>
    <property type="project" value="TreeGrafter"/>
</dbReference>
<dbReference type="GO" id="GO:0005856">
    <property type="term" value="C:cytoskeleton"/>
    <property type="evidence" value="ECO:0007669"/>
    <property type="project" value="UniProtKB-SubCell"/>
</dbReference>
<sequence length="129" mass="13276">MSWDGYTASMIGAGKGHGGIILATNGAIMSQVGLTIQQAEATTIANAIMSGNVADFQSKGLHIGGVKYTVTRADKDEGTVFGKAGAAGVSIYKGIKVILIGYFKDASVSAGQNSDAVYKLKDYMGQSGY</sequence>
<dbReference type="PRINTS" id="PR00392">
    <property type="entry name" value="PROFILIN"/>
</dbReference>
<dbReference type="Gene3D" id="3.30.450.30">
    <property type="entry name" value="Dynein light chain 2a, cytoplasmic"/>
    <property type="match status" value="1"/>
</dbReference>
<keyword evidence="3" id="KW-0963">Cytoplasm</keyword>
<dbReference type="SMART" id="SM00392">
    <property type="entry name" value="PROF"/>
    <property type="match status" value="1"/>
</dbReference>
<keyword evidence="9" id="KW-1185">Reference proteome</keyword>
<name>A0A0A1TZ91_ENTIV</name>
<evidence type="ECO:0000256" key="1">
    <source>
        <dbReference type="ARBA" id="ARBA00004245"/>
    </source>
</evidence>
<dbReference type="GeneID" id="14884496"/>
<comment type="similarity">
    <text evidence="2 7">Belongs to the profilin family.</text>
</comment>
<dbReference type="GO" id="GO:0003785">
    <property type="term" value="F:actin monomer binding"/>
    <property type="evidence" value="ECO:0007669"/>
    <property type="project" value="TreeGrafter"/>
</dbReference>
<reference evidence="8 9" key="1">
    <citation type="submission" date="2012-10" db="EMBL/GenBank/DDBJ databases">
        <authorList>
            <person name="Zafar N."/>
            <person name="Inman J."/>
            <person name="Hall N."/>
            <person name="Lorenzi H."/>
            <person name="Caler E."/>
        </authorList>
    </citation>
    <scope>NUCLEOTIDE SEQUENCE [LARGE SCALE GENOMIC DNA]</scope>
    <source>
        <strain evidence="8 9">IP1</strain>
    </source>
</reference>
<evidence type="ECO:0000256" key="5">
    <source>
        <dbReference type="ARBA" id="ARBA00023212"/>
    </source>
</evidence>
<dbReference type="PANTHER" id="PTHR11604">
    <property type="entry name" value="PROFILIN"/>
    <property type="match status" value="1"/>
</dbReference>
<dbReference type="InterPro" id="IPR036140">
    <property type="entry name" value="PFN_sf"/>
</dbReference>
<protein>
    <recommendedName>
        <fullName evidence="7">Profilin</fullName>
    </recommendedName>
</protein>
<evidence type="ECO:0000313" key="8">
    <source>
        <dbReference type="EMBL" id="ELP85522.1"/>
    </source>
</evidence>
<evidence type="ECO:0000256" key="6">
    <source>
        <dbReference type="ARBA" id="ARBA00025549"/>
    </source>
</evidence>
<keyword evidence="4 7" id="KW-0009">Actin-binding</keyword>
<evidence type="ECO:0000256" key="2">
    <source>
        <dbReference type="ARBA" id="ARBA00010058"/>
    </source>
</evidence>
<dbReference type="KEGG" id="eiv:EIN_465500"/>
<dbReference type="InterPro" id="IPR048278">
    <property type="entry name" value="PFN"/>
</dbReference>
<dbReference type="OrthoDB" id="29346at2759"/>
<evidence type="ECO:0000313" key="9">
    <source>
        <dbReference type="Proteomes" id="UP000014680"/>
    </source>
</evidence>
<dbReference type="Pfam" id="PF00235">
    <property type="entry name" value="Profilin"/>
    <property type="match status" value="1"/>
</dbReference>
<accession>A0A0A1TZ91</accession>
<evidence type="ECO:0000256" key="4">
    <source>
        <dbReference type="ARBA" id="ARBA00023203"/>
    </source>
</evidence>
<dbReference type="InterPro" id="IPR005455">
    <property type="entry name" value="PFN_euk"/>
</dbReference>
<dbReference type="SUPFAM" id="SSF55770">
    <property type="entry name" value="Profilin (actin-binding protein)"/>
    <property type="match status" value="1"/>
</dbReference>
<proteinExistence type="inferred from homology"/>
<dbReference type="PANTHER" id="PTHR11604:SF0">
    <property type="entry name" value="PROFILIN"/>
    <property type="match status" value="1"/>
</dbReference>
<comment type="function">
    <text evidence="6">Binds to actin and affects the structure of the cytoskeleton. At high concentrations, profilin prevents the polymerization of actin, whereas it enhances it at low concentrations. By binding to PIP2, it inhibits the formation of IP3 and DG.</text>
</comment>
<dbReference type="RefSeq" id="XP_004184868.1">
    <property type="nucleotide sequence ID" value="XM_004184820.1"/>
</dbReference>
<evidence type="ECO:0000256" key="3">
    <source>
        <dbReference type="ARBA" id="ARBA00022490"/>
    </source>
</evidence>
<evidence type="ECO:0000256" key="7">
    <source>
        <dbReference type="RuleBase" id="RU003909"/>
    </source>
</evidence>
<gene>
    <name evidence="8" type="ORF">EIN_465500</name>
</gene>
<comment type="subcellular location">
    <subcellularLocation>
        <location evidence="1">Cytoplasm</location>
        <location evidence="1">Cytoskeleton</location>
    </subcellularLocation>
</comment>
<dbReference type="Proteomes" id="UP000014680">
    <property type="component" value="Unassembled WGS sequence"/>
</dbReference>